<evidence type="ECO:0000313" key="7">
    <source>
        <dbReference type="EMBL" id="KAG7458479.1"/>
    </source>
</evidence>
<dbReference type="GO" id="GO:0008270">
    <property type="term" value="F:zinc ion binding"/>
    <property type="evidence" value="ECO:0007669"/>
    <property type="project" value="UniProtKB-KW"/>
</dbReference>
<proteinExistence type="predicted"/>
<sequence>MSLHSGRLDGAAEYDGAVKAALPETRDDITTPKDRMQWETASPPALSRVPMNCDQSPNRPISSSGNDPEQRVQQEKPPSPTYSYMSTSTMTAMDEPGQFMEDILCDSRIHLERPVSPVPSCLSIRSDWSMAQPINFTGEFAGDPSYPEPGGVACDLCTERKVRAVKSCLTCTASYCETHVRQHYRAAVLQRHTLVEAAGDLEHRLCQQHHRALEFYCETDQTLICSLCTVQGHRGHDVVYDELKQAGTQTPSCS</sequence>
<keyword evidence="2 4" id="KW-0863">Zinc-finger</keyword>
<dbReference type="PANTHER" id="PTHR25465">
    <property type="entry name" value="B-BOX DOMAIN CONTAINING"/>
    <property type="match status" value="1"/>
</dbReference>
<dbReference type="Gene3D" id="4.10.830.40">
    <property type="match status" value="1"/>
</dbReference>
<accession>A0A9D3SWT8</accession>
<keyword evidence="1" id="KW-0479">Metal-binding</keyword>
<dbReference type="Pfam" id="PF00643">
    <property type="entry name" value="zf-B_box"/>
    <property type="match status" value="1"/>
</dbReference>
<evidence type="ECO:0000256" key="5">
    <source>
        <dbReference type="SAM" id="MobiDB-lite"/>
    </source>
</evidence>
<reference evidence="7" key="1">
    <citation type="submission" date="2021-01" db="EMBL/GenBank/DDBJ databases">
        <authorList>
            <person name="Zahm M."/>
            <person name="Roques C."/>
            <person name="Cabau C."/>
            <person name="Klopp C."/>
            <person name="Donnadieu C."/>
            <person name="Jouanno E."/>
            <person name="Lampietro C."/>
            <person name="Louis A."/>
            <person name="Herpin A."/>
            <person name="Echchiki A."/>
            <person name="Berthelot C."/>
            <person name="Parey E."/>
            <person name="Roest-Crollius H."/>
            <person name="Braasch I."/>
            <person name="Postlethwait J."/>
            <person name="Bobe J."/>
            <person name="Montfort J."/>
            <person name="Bouchez O."/>
            <person name="Begum T."/>
            <person name="Mejri S."/>
            <person name="Adams A."/>
            <person name="Chen W.-J."/>
            <person name="Guiguen Y."/>
        </authorList>
    </citation>
    <scope>NUCLEOTIDE SEQUENCE</scope>
    <source>
        <strain evidence="7">YG-15Mar2019-1</strain>
        <tissue evidence="7">Brain</tissue>
    </source>
</reference>
<evidence type="ECO:0000259" key="6">
    <source>
        <dbReference type="PROSITE" id="PS50119"/>
    </source>
</evidence>
<evidence type="ECO:0000256" key="1">
    <source>
        <dbReference type="ARBA" id="ARBA00022723"/>
    </source>
</evidence>
<evidence type="ECO:0000256" key="2">
    <source>
        <dbReference type="ARBA" id="ARBA00022771"/>
    </source>
</evidence>
<feature type="compositionally biased region" description="Polar residues" evidence="5">
    <location>
        <begin position="53"/>
        <end position="67"/>
    </location>
</feature>
<dbReference type="OrthoDB" id="6105938at2759"/>
<evidence type="ECO:0000256" key="4">
    <source>
        <dbReference type="PROSITE-ProRule" id="PRU00024"/>
    </source>
</evidence>
<dbReference type="CDD" id="cd19769">
    <property type="entry name" value="Bbox2_TRIM16-like"/>
    <property type="match status" value="1"/>
</dbReference>
<evidence type="ECO:0000256" key="3">
    <source>
        <dbReference type="ARBA" id="ARBA00022833"/>
    </source>
</evidence>
<comment type="caution">
    <text evidence="7">The sequence shown here is derived from an EMBL/GenBank/DDBJ whole genome shotgun (WGS) entry which is preliminary data.</text>
</comment>
<dbReference type="SMART" id="SM00336">
    <property type="entry name" value="BBOX"/>
    <property type="match status" value="1"/>
</dbReference>
<dbReference type="InterPro" id="IPR051051">
    <property type="entry name" value="E3_ubiq-ligase_TRIM/RNF"/>
</dbReference>
<name>A0A9D3SWT8_MEGAT</name>
<gene>
    <name evidence="7" type="ORF">MATL_G00220620</name>
</gene>
<dbReference type="Gene3D" id="3.30.160.60">
    <property type="entry name" value="Classic Zinc Finger"/>
    <property type="match status" value="1"/>
</dbReference>
<feature type="compositionally biased region" description="Basic and acidic residues" evidence="5">
    <location>
        <begin position="24"/>
        <end position="37"/>
    </location>
</feature>
<dbReference type="EMBL" id="JAFDVH010000020">
    <property type="protein sequence ID" value="KAG7458479.1"/>
    <property type="molecule type" value="Genomic_DNA"/>
</dbReference>
<dbReference type="PANTHER" id="PTHR25465:SF5">
    <property type="entry name" value="E3 UBIQUITIN_ISG15 LIGASE TRIM25-RELATED"/>
    <property type="match status" value="1"/>
</dbReference>
<feature type="domain" description="B box-type" evidence="6">
    <location>
        <begin position="201"/>
        <end position="241"/>
    </location>
</feature>
<evidence type="ECO:0000313" key="8">
    <source>
        <dbReference type="Proteomes" id="UP001046870"/>
    </source>
</evidence>
<protein>
    <recommendedName>
        <fullName evidence="6">B box-type domain-containing protein</fullName>
    </recommendedName>
</protein>
<dbReference type="AlphaFoldDB" id="A0A9D3SWT8"/>
<keyword evidence="3" id="KW-0862">Zinc</keyword>
<dbReference type="SUPFAM" id="SSF57845">
    <property type="entry name" value="B-box zinc-binding domain"/>
    <property type="match status" value="1"/>
</dbReference>
<dbReference type="PROSITE" id="PS50119">
    <property type="entry name" value="ZF_BBOX"/>
    <property type="match status" value="1"/>
</dbReference>
<dbReference type="InterPro" id="IPR000315">
    <property type="entry name" value="Znf_B-box"/>
</dbReference>
<dbReference type="Proteomes" id="UP001046870">
    <property type="component" value="Chromosome 20"/>
</dbReference>
<feature type="region of interest" description="Disordered" evidence="5">
    <location>
        <begin position="1"/>
        <end position="84"/>
    </location>
</feature>
<organism evidence="7 8">
    <name type="scientific">Megalops atlanticus</name>
    <name type="common">Tarpon</name>
    <name type="synonym">Clupea gigantea</name>
    <dbReference type="NCBI Taxonomy" id="7932"/>
    <lineage>
        <taxon>Eukaryota</taxon>
        <taxon>Metazoa</taxon>
        <taxon>Chordata</taxon>
        <taxon>Craniata</taxon>
        <taxon>Vertebrata</taxon>
        <taxon>Euteleostomi</taxon>
        <taxon>Actinopterygii</taxon>
        <taxon>Neopterygii</taxon>
        <taxon>Teleostei</taxon>
        <taxon>Elopiformes</taxon>
        <taxon>Megalopidae</taxon>
        <taxon>Megalops</taxon>
    </lineage>
</organism>
<keyword evidence="8" id="KW-1185">Reference proteome</keyword>